<gene>
    <name evidence="1" type="ORF">GCWU000325_01518</name>
</gene>
<accession>C9LH17</accession>
<keyword evidence="2" id="KW-1185">Reference proteome</keyword>
<comment type="caution">
    <text evidence="1">The sequence shown here is derived from an EMBL/GenBank/DDBJ whole genome shotgun (WGS) entry which is preliminary data.</text>
</comment>
<dbReference type="Proteomes" id="UP000003460">
    <property type="component" value="Unassembled WGS sequence"/>
</dbReference>
<evidence type="ECO:0000313" key="1">
    <source>
        <dbReference type="EMBL" id="EEX71975.1"/>
    </source>
</evidence>
<evidence type="ECO:0000313" key="2">
    <source>
        <dbReference type="Proteomes" id="UP000003460"/>
    </source>
</evidence>
<dbReference type="EMBL" id="ACIJ02000018">
    <property type="protein sequence ID" value="EEX71975.1"/>
    <property type="molecule type" value="Genomic_DNA"/>
</dbReference>
<name>C9LH17_9BACT</name>
<organism evidence="1 2">
    <name type="scientific">Alloprevotella tannerae ATCC 51259</name>
    <dbReference type="NCBI Taxonomy" id="626522"/>
    <lineage>
        <taxon>Bacteria</taxon>
        <taxon>Pseudomonadati</taxon>
        <taxon>Bacteroidota</taxon>
        <taxon>Bacteroidia</taxon>
        <taxon>Bacteroidales</taxon>
        <taxon>Prevotellaceae</taxon>
        <taxon>Alloprevotella</taxon>
    </lineage>
</organism>
<dbReference type="AlphaFoldDB" id="C9LH17"/>
<protein>
    <submittedName>
        <fullName evidence="1">Uncharacterized protein</fullName>
    </submittedName>
</protein>
<dbReference type="HOGENOM" id="CLU_3171793_0_0_10"/>
<proteinExistence type="predicted"/>
<sequence>MWKLYDLFRYIQALTSLRRIKLIIIWSGQTIVCWGQTNVWCGQTIVW</sequence>
<reference evidence="1" key="1">
    <citation type="submission" date="2009-09" db="EMBL/GenBank/DDBJ databases">
        <authorList>
            <person name="Weinstock G."/>
            <person name="Sodergren E."/>
            <person name="Clifton S."/>
            <person name="Fulton L."/>
            <person name="Fulton B."/>
            <person name="Courtney L."/>
            <person name="Fronick C."/>
            <person name="Harrison M."/>
            <person name="Strong C."/>
            <person name="Farmer C."/>
            <person name="Delahaunty K."/>
            <person name="Markovic C."/>
            <person name="Hall O."/>
            <person name="Minx P."/>
            <person name="Tomlinson C."/>
            <person name="Mitreva M."/>
            <person name="Nelson J."/>
            <person name="Hou S."/>
            <person name="Wollam A."/>
            <person name="Pepin K.H."/>
            <person name="Johnson M."/>
            <person name="Bhonagiri V."/>
            <person name="Nash W.E."/>
            <person name="Warren W."/>
            <person name="Chinwalla A."/>
            <person name="Mardis E.R."/>
            <person name="Wilson R.K."/>
        </authorList>
    </citation>
    <scope>NUCLEOTIDE SEQUENCE [LARGE SCALE GENOMIC DNA]</scope>
    <source>
        <strain evidence="1">ATCC 51259</strain>
    </source>
</reference>